<dbReference type="GeneID" id="106471409"/>
<organism evidence="9 10">
    <name type="scientific">Limulus polyphemus</name>
    <name type="common">Atlantic horseshoe crab</name>
    <dbReference type="NCBI Taxonomy" id="6850"/>
    <lineage>
        <taxon>Eukaryota</taxon>
        <taxon>Metazoa</taxon>
        <taxon>Ecdysozoa</taxon>
        <taxon>Arthropoda</taxon>
        <taxon>Chelicerata</taxon>
        <taxon>Merostomata</taxon>
        <taxon>Xiphosura</taxon>
        <taxon>Limulidae</taxon>
        <taxon>Limulus</taxon>
    </lineage>
</organism>
<evidence type="ECO:0000256" key="2">
    <source>
        <dbReference type="ARBA" id="ARBA00010694"/>
    </source>
</evidence>
<comment type="similarity">
    <text evidence="2">Belongs to the nucleotide-sugar transporter family. SLC35B subfamily.</text>
</comment>
<keyword evidence="3" id="KW-0813">Transport</keyword>
<accession>A0ABM1TIL0</accession>
<evidence type="ECO:0000256" key="6">
    <source>
        <dbReference type="ARBA" id="ARBA00022989"/>
    </source>
</evidence>
<dbReference type="Pfam" id="PF08449">
    <property type="entry name" value="UAA"/>
    <property type="match status" value="1"/>
</dbReference>
<protein>
    <submittedName>
        <fullName evidence="10">UDP-xylose and UDP-N-acetylglucosamine transporter-like isoform X2</fullName>
    </submittedName>
</protein>
<sequence>MISVIPLILVYFGCCSNVVFLELLTSYYASLVVMFFLVSVANNYALNFNISMPLHMIFRSGSLIANMILGMIILKRSYKLKKFIAVGMITIGISICTVASRRDVQSSQVNVSEESTFEDLQFWLIGLFLLTFALFASAYMGIYQEILYKKFGKQPREALFYSHALPLPGFLLLAKNIYTHAVIFSNSEPVQVPIAGGIPKLWLYLLGNVITQYVCIRSVYWMTTELSSLSVTLIVTLRKFLSLLLSIFYFQNPFTFVHWTGTILVFGGTLVFVDLADVWKEYKSKQQKSD</sequence>
<feature type="transmembrane region" description="Helical" evidence="8">
    <location>
        <begin position="83"/>
        <end position="100"/>
    </location>
</feature>
<dbReference type="PANTHER" id="PTHR10778:SF4">
    <property type="entry name" value="NUCLEOTIDE SUGAR TRANSPORTER SLC35B4"/>
    <property type="match status" value="1"/>
</dbReference>
<keyword evidence="6 8" id="KW-1133">Transmembrane helix</keyword>
<reference evidence="10" key="1">
    <citation type="submission" date="2025-08" db="UniProtKB">
        <authorList>
            <consortium name="RefSeq"/>
        </authorList>
    </citation>
    <scope>IDENTIFICATION</scope>
    <source>
        <tissue evidence="10">Muscle</tissue>
    </source>
</reference>
<dbReference type="Proteomes" id="UP000694941">
    <property type="component" value="Unplaced"/>
</dbReference>
<dbReference type="PANTHER" id="PTHR10778">
    <property type="entry name" value="SOLUTE CARRIER FAMILY 35 MEMBER B"/>
    <property type="match status" value="1"/>
</dbReference>
<evidence type="ECO:0000313" key="10">
    <source>
        <dbReference type="RefSeq" id="XP_022255716.1"/>
    </source>
</evidence>
<dbReference type="InterPro" id="IPR013657">
    <property type="entry name" value="SCL35B1-4/HUT1"/>
</dbReference>
<comment type="subcellular location">
    <subcellularLocation>
        <location evidence="1">Endomembrane system</location>
        <topology evidence="1">Multi-pass membrane protein</topology>
    </subcellularLocation>
</comment>
<evidence type="ECO:0000256" key="7">
    <source>
        <dbReference type="ARBA" id="ARBA00023136"/>
    </source>
</evidence>
<feature type="transmembrane region" description="Helical" evidence="8">
    <location>
        <begin position="120"/>
        <end position="139"/>
    </location>
</feature>
<evidence type="ECO:0000256" key="1">
    <source>
        <dbReference type="ARBA" id="ARBA00004127"/>
    </source>
</evidence>
<keyword evidence="7 8" id="KW-0472">Membrane</keyword>
<gene>
    <name evidence="10" type="primary">LOC106471409</name>
</gene>
<feature type="transmembrane region" description="Helical" evidence="8">
    <location>
        <begin position="229"/>
        <end position="250"/>
    </location>
</feature>
<evidence type="ECO:0000256" key="4">
    <source>
        <dbReference type="ARBA" id="ARBA00022597"/>
    </source>
</evidence>
<feature type="transmembrane region" description="Helical" evidence="8">
    <location>
        <begin position="6"/>
        <end position="24"/>
    </location>
</feature>
<evidence type="ECO:0000313" key="9">
    <source>
        <dbReference type="Proteomes" id="UP000694941"/>
    </source>
</evidence>
<proteinExistence type="inferred from homology"/>
<evidence type="ECO:0000256" key="3">
    <source>
        <dbReference type="ARBA" id="ARBA00022448"/>
    </source>
</evidence>
<dbReference type="RefSeq" id="XP_022255716.1">
    <property type="nucleotide sequence ID" value="XM_022400008.1"/>
</dbReference>
<feature type="transmembrane region" description="Helical" evidence="8">
    <location>
        <begin position="201"/>
        <end position="222"/>
    </location>
</feature>
<feature type="transmembrane region" description="Helical" evidence="8">
    <location>
        <begin position="160"/>
        <end position="181"/>
    </location>
</feature>
<feature type="transmembrane region" description="Helical" evidence="8">
    <location>
        <begin position="56"/>
        <end position="74"/>
    </location>
</feature>
<keyword evidence="5 8" id="KW-0812">Transmembrane</keyword>
<name>A0ABM1TIL0_LIMPO</name>
<feature type="transmembrane region" description="Helical" evidence="8">
    <location>
        <begin position="256"/>
        <end position="279"/>
    </location>
</feature>
<evidence type="ECO:0000256" key="5">
    <source>
        <dbReference type="ARBA" id="ARBA00022692"/>
    </source>
</evidence>
<keyword evidence="4" id="KW-0762">Sugar transport</keyword>
<keyword evidence="9" id="KW-1185">Reference proteome</keyword>
<evidence type="ECO:0000256" key="8">
    <source>
        <dbReference type="SAM" id="Phobius"/>
    </source>
</evidence>